<dbReference type="InterPro" id="IPR023002">
    <property type="entry name" value="G1P_dehydrogenase_arc"/>
</dbReference>
<feature type="binding site" evidence="11">
    <location>
        <begin position="100"/>
        <end position="103"/>
    </location>
    <ligand>
        <name>NAD(+)</name>
        <dbReference type="ChEBI" id="CHEBI:57540"/>
    </ligand>
</feature>
<protein>
    <recommendedName>
        <fullName evidence="11">Glycerol-1-phosphate dehydrogenase [NAD(P)+]</fullName>
        <shortName evidence="11">G1P dehydrogenase</shortName>
        <shortName evidence="11">G1PDH</shortName>
        <ecNumber evidence="11">1.1.1.261</ecNumber>
    </recommendedName>
    <alternativeName>
        <fullName evidence="11">Enantiomeric glycerophosphate synthase</fullName>
    </alternativeName>
    <alternativeName>
        <fullName evidence="11">sn-glycerol-1-phosphate dehydrogenase</fullName>
    </alternativeName>
</protein>
<dbReference type="PANTHER" id="PTHR43616:SF5">
    <property type="entry name" value="GLYCEROL DEHYDROGENASE 1"/>
    <property type="match status" value="1"/>
</dbReference>
<gene>
    <name evidence="11" type="primary">egsA</name>
    <name evidence="12" type="ORF">MHHB_P0378</name>
</gene>
<evidence type="ECO:0000256" key="10">
    <source>
        <dbReference type="ARBA" id="ARBA00023264"/>
    </source>
</evidence>
<evidence type="ECO:0000256" key="9">
    <source>
        <dbReference type="ARBA" id="ARBA00023209"/>
    </source>
</evidence>
<dbReference type="HAMAP" id="MF_00497_A">
    <property type="entry name" value="G1P_dehydrogenase_A"/>
    <property type="match status" value="1"/>
</dbReference>
<keyword evidence="10 11" id="KW-1208">Phospholipid metabolism</keyword>
<organism evidence="12 13">
    <name type="scientific">Methanofervidicoccus abyssi</name>
    <dbReference type="NCBI Taxonomy" id="2082189"/>
    <lineage>
        <taxon>Archaea</taxon>
        <taxon>Methanobacteriati</taxon>
        <taxon>Methanobacteriota</taxon>
        <taxon>Methanomada group</taxon>
        <taxon>Methanococci</taxon>
        <taxon>Methanococcales</taxon>
        <taxon>Methanofervidicoccus</taxon>
    </lineage>
</organism>
<comment type="similarity">
    <text evidence="11">Belongs to the glycerol-1-phosphate dehydrogenase family.</text>
</comment>
<dbReference type="Proteomes" id="UP000290527">
    <property type="component" value="Unassembled WGS sequence"/>
</dbReference>
<accession>A0A401HPL0</accession>
<comment type="caution">
    <text evidence="12">The sequence shown here is derived from an EMBL/GenBank/DDBJ whole genome shotgun (WGS) entry which is preliminary data.</text>
</comment>
<evidence type="ECO:0000313" key="12">
    <source>
        <dbReference type="EMBL" id="GBF36153.1"/>
    </source>
</evidence>
<dbReference type="EC" id="1.1.1.261" evidence="11"/>
<dbReference type="Pfam" id="PF13685">
    <property type="entry name" value="Fe-ADH_2"/>
    <property type="match status" value="1"/>
</dbReference>
<feature type="binding site" evidence="11">
    <location>
        <position position="105"/>
    </location>
    <ligand>
        <name>substrate</name>
    </ligand>
</feature>
<dbReference type="GO" id="GO:0046872">
    <property type="term" value="F:metal ion binding"/>
    <property type="evidence" value="ECO:0007669"/>
    <property type="project" value="UniProtKB-KW"/>
</dbReference>
<feature type="binding site" evidence="11">
    <location>
        <begin position="78"/>
        <end position="82"/>
    </location>
    <ligand>
        <name>NAD(+)</name>
        <dbReference type="ChEBI" id="CHEBI:57540"/>
    </ligand>
</feature>
<keyword evidence="2 11" id="KW-0444">Lipid biosynthesis</keyword>
<comment type="subcellular location">
    <subcellularLocation>
        <location evidence="11">Cytoplasm</location>
    </subcellularLocation>
</comment>
<keyword evidence="1 11" id="KW-0963">Cytoplasm</keyword>
<evidence type="ECO:0000256" key="5">
    <source>
        <dbReference type="ARBA" id="ARBA00022857"/>
    </source>
</evidence>
<dbReference type="GO" id="GO:0005737">
    <property type="term" value="C:cytoplasm"/>
    <property type="evidence" value="ECO:0007669"/>
    <property type="project" value="UniProtKB-SubCell"/>
</dbReference>
<keyword evidence="3 11" id="KW-0479">Metal-binding</keyword>
<feature type="binding site" evidence="11">
    <location>
        <position position="227"/>
    </location>
    <ligand>
        <name>Zn(2+)</name>
        <dbReference type="ChEBI" id="CHEBI:29105"/>
        <note>catalytic</note>
    </ligand>
</feature>
<comment type="catalytic activity">
    <reaction evidence="11">
        <text>sn-glycerol 1-phosphate + NADP(+) = dihydroxyacetone phosphate + NADPH + H(+)</text>
        <dbReference type="Rhea" id="RHEA:21416"/>
        <dbReference type="ChEBI" id="CHEBI:15378"/>
        <dbReference type="ChEBI" id="CHEBI:57642"/>
        <dbReference type="ChEBI" id="CHEBI:57685"/>
        <dbReference type="ChEBI" id="CHEBI:57783"/>
        <dbReference type="ChEBI" id="CHEBI:58349"/>
        <dbReference type="EC" id="1.1.1.261"/>
    </reaction>
</comment>
<dbReference type="AlphaFoldDB" id="A0A401HPL0"/>
<dbReference type="GO" id="GO:0006650">
    <property type="term" value="P:glycerophospholipid metabolic process"/>
    <property type="evidence" value="ECO:0007669"/>
    <property type="project" value="UniProtKB-UniRule"/>
</dbReference>
<sequence>MEKMITIPRYIVVDEDRNAIYEILSKLNLKNPLVVVGKSTKKYAPDFEYIYYSDINLEDSDIKNITKGYDSVIGVGGGRSIDIGKYIAYQTGIPFISMPTTASNDGIASPVVSLRQPSILVDPPIAVVVDLNIIRKSPKRLLSAGFGDMVSNITAVLDWKLAHREIGEGYSESSAIFSKTIAEELMDYVLRDIHLSHYPEKLVKALIGSGITISIAGSTRPASGSEHLFSHALDYLKKKYELDVDSLHGEQCGVGTIISSYLHYKEDNLSYEDMENIRLSLKRVGAPTTGKKLGFEEEILIEALTIAHAIRKRYTILRKGISKERAEEILKECEVI</sequence>
<proteinExistence type="inferred from homology"/>
<evidence type="ECO:0000256" key="1">
    <source>
        <dbReference type="ARBA" id="ARBA00022490"/>
    </source>
</evidence>
<evidence type="ECO:0000256" key="6">
    <source>
        <dbReference type="ARBA" id="ARBA00023002"/>
    </source>
</evidence>
<dbReference type="EMBL" id="BFAX01000002">
    <property type="protein sequence ID" value="GBF36153.1"/>
    <property type="molecule type" value="Genomic_DNA"/>
</dbReference>
<comment type="cofactor">
    <cofactor evidence="11">
        <name>Zn(2+)</name>
        <dbReference type="ChEBI" id="CHEBI:29105"/>
    </cofactor>
    <text evidence="11">Binds 1 zinc ion per subunit.</text>
</comment>
<evidence type="ECO:0000256" key="2">
    <source>
        <dbReference type="ARBA" id="ARBA00022516"/>
    </source>
</evidence>
<evidence type="ECO:0000256" key="11">
    <source>
        <dbReference type="HAMAP-Rule" id="MF_00497"/>
    </source>
</evidence>
<dbReference type="GO" id="GO:0106357">
    <property type="term" value="F:glycerol-1-phosphate dehydrogenase (NAD+) activity"/>
    <property type="evidence" value="ECO:0007669"/>
    <property type="project" value="RHEA"/>
</dbReference>
<name>A0A401HPL0_9EURY</name>
<feature type="binding site" evidence="11">
    <location>
        <position position="148"/>
    </location>
    <ligand>
        <name>Zn(2+)</name>
        <dbReference type="ChEBI" id="CHEBI:29105"/>
        <note>catalytic</note>
    </ligand>
</feature>
<keyword evidence="13" id="KW-1185">Reference proteome</keyword>
<dbReference type="Gene3D" id="1.20.1090.10">
    <property type="entry name" value="Dehydroquinate synthase-like - alpha domain"/>
    <property type="match status" value="1"/>
</dbReference>
<keyword evidence="7 11" id="KW-0520">NAD</keyword>
<evidence type="ECO:0000256" key="3">
    <source>
        <dbReference type="ARBA" id="ARBA00022723"/>
    </source>
</evidence>
<dbReference type="CDD" id="cd08173">
    <property type="entry name" value="Gro1PDH"/>
    <property type="match status" value="1"/>
</dbReference>
<reference evidence="12 13" key="1">
    <citation type="journal article" date="2019" name="Int. J. Syst. Evol. Microbiol.">
        <title>Methanofervidicoccus abyssi gen. nov., sp. nov., a hydrogenotrophic methanogen, isolated from a hydrothermal vent chimney in the Mid-Cayman Spreading Center, the Caribbean Sea.</title>
        <authorList>
            <person name="Sakai S."/>
            <person name="Takaki Y."/>
            <person name="Miyazaki M."/>
            <person name="Ogawara M."/>
            <person name="Yanagawa K."/>
            <person name="Miyazaki J."/>
            <person name="Takai K."/>
        </authorList>
    </citation>
    <scope>NUCLEOTIDE SEQUENCE [LARGE SCALE GENOMIC DNA]</scope>
    <source>
        <strain evidence="12 13">HHB</strain>
    </source>
</reference>
<keyword evidence="4 11" id="KW-0862">Zinc</keyword>
<comment type="pathway">
    <text evidence="11">Membrane lipid metabolism; glycerophospholipid metabolism.</text>
</comment>
<feature type="binding site" evidence="11">
    <location>
        <position position="248"/>
    </location>
    <ligand>
        <name>Zn(2+)</name>
        <dbReference type="ChEBI" id="CHEBI:29105"/>
        <note>catalytic</note>
    </ligand>
</feature>
<dbReference type="PANTHER" id="PTHR43616">
    <property type="entry name" value="GLYCEROL DEHYDROGENASE"/>
    <property type="match status" value="1"/>
</dbReference>
<keyword evidence="8 11" id="KW-0443">Lipid metabolism</keyword>
<evidence type="ECO:0000256" key="7">
    <source>
        <dbReference type="ARBA" id="ARBA00023027"/>
    </source>
</evidence>
<dbReference type="InterPro" id="IPR016205">
    <property type="entry name" value="Glycerol_DH"/>
</dbReference>
<dbReference type="InterPro" id="IPR032837">
    <property type="entry name" value="G1PDH"/>
</dbReference>
<comment type="catalytic activity">
    <reaction evidence="11">
        <text>sn-glycerol 1-phosphate + NAD(+) = dihydroxyacetone phosphate + NADH + H(+)</text>
        <dbReference type="Rhea" id="RHEA:21412"/>
        <dbReference type="ChEBI" id="CHEBI:15378"/>
        <dbReference type="ChEBI" id="CHEBI:57540"/>
        <dbReference type="ChEBI" id="CHEBI:57642"/>
        <dbReference type="ChEBI" id="CHEBI:57685"/>
        <dbReference type="ChEBI" id="CHEBI:57945"/>
        <dbReference type="EC" id="1.1.1.261"/>
    </reaction>
</comment>
<evidence type="ECO:0000313" key="13">
    <source>
        <dbReference type="Proteomes" id="UP000290527"/>
    </source>
</evidence>
<dbReference type="UniPathway" id="UPA00940"/>
<dbReference type="GO" id="GO:0008654">
    <property type="term" value="P:phospholipid biosynthetic process"/>
    <property type="evidence" value="ECO:0007669"/>
    <property type="project" value="UniProtKB-KW"/>
</dbReference>
<dbReference type="SUPFAM" id="SSF56796">
    <property type="entry name" value="Dehydroquinate synthase-like"/>
    <property type="match status" value="1"/>
</dbReference>
<keyword evidence="5 11" id="KW-0521">NADP</keyword>
<keyword evidence="6 11" id="KW-0560">Oxidoreductase</keyword>
<dbReference type="GO" id="GO:0106358">
    <property type="term" value="F:glycerol-1-phosphate dehydrogenase (NADP+) activity"/>
    <property type="evidence" value="ECO:0007669"/>
    <property type="project" value="RHEA"/>
</dbReference>
<keyword evidence="9 11" id="KW-0594">Phospholipid biosynthesis</keyword>
<feature type="binding site" evidence="11">
    <location>
        <position position="231"/>
    </location>
    <ligand>
        <name>substrate</name>
    </ligand>
</feature>
<evidence type="ECO:0000256" key="8">
    <source>
        <dbReference type="ARBA" id="ARBA00023098"/>
    </source>
</evidence>
<dbReference type="Gene3D" id="3.40.50.1970">
    <property type="match status" value="1"/>
</dbReference>
<evidence type="ECO:0000256" key="4">
    <source>
        <dbReference type="ARBA" id="ARBA00022833"/>
    </source>
</evidence>
<comment type="function">
    <text evidence="11">Catalyzes the NAD(P)H-dependent reduction of dihydroxyacetonephosphate (DHAP or glycerone phosphate) to glycerol 1-phosphate (G1P). The G1P thus generated is used as the glycerophosphate backbone of phospholipids in the cellular membranes of Archaea.</text>
</comment>
<feature type="binding site" evidence="11">
    <location>
        <position position="109"/>
    </location>
    <ligand>
        <name>NAD(+)</name>
        <dbReference type="ChEBI" id="CHEBI:57540"/>
    </ligand>
</feature>
<feature type="binding site" evidence="11">
    <location>
        <position position="148"/>
    </location>
    <ligand>
        <name>substrate</name>
    </ligand>
</feature>